<dbReference type="Proteomes" id="UP000289738">
    <property type="component" value="Chromosome B08"/>
</dbReference>
<evidence type="ECO:0000313" key="2">
    <source>
        <dbReference type="EMBL" id="RYQ96266.1"/>
    </source>
</evidence>
<accession>A0A444Y319</accession>
<dbReference type="AlphaFoldDB" id="A0A444Y319"/>
<protein>
    <submittedName>
        <fullName evidence="2">Uncharacterized protein</fullName>
    </submittedName>
</protein>
<dbReference type="InterPro" id="IPR040361">
    <property type="entry name" value="TPD1"/>
</dbReference>
<dbReference type="PANTHER" id="PTHR33184">
    <property type="entry name" value="PROTEIN TAPETUM DETERMINANT 1-LIKE-RELATED"/>
    <property type="match status" value="1"/>
</dbReference>
<proteinExistence type="predicted"/>
<keyword evidence="3" id="KW-1185">Reference proteome</keyword>
<evidence type="ECO:0000313" key="3">
    <source>
        <dbReference type="Proteomes" id="UP000289738"/>
    </source>
</evidence>
<name>A0A444Y319_ARAHY</name>
<keyword evidence="1" id="KW-0732">Signal</keyword>
<comment type="caution">
    <text evidence="2">The sequence shown here is derived from an EMBL/GenBank/DDBJ whole genome shotgun (WGS) entry which is preliminary data.</text>
</comment>
<sequence length="111" mass="12533">MNGIVLADCAAVECKDRYIKIFQGKYDGNKVINGEIVNTCPVTITDLHVDCGAFIKSMKYIPVPPYVLRAVNNTDCVVNNGRPIRGHPIFFKYYNSEMLPLTVTSFKCFRH</sequence>
<dbReference type="GO" id="GO:0001709">
    <property type="term" value="P:cell fate determination"/>
    <property type="evidence" value="ECO:0007669"/>
    <property type="project" value="TreeGrafter"/>
</dbReference>
<reference evidence="2 3" key="1">
    <citation type="submission" date="2019-01" db="EMBL/GenBank/DDBJ databases">
        <title>Sequencing of cultivated peanut Arachis hypogaea provides insights into genome evolution and oil improvement.</title>
        <authorList>
            <person name="Chen X."/>
        </authorList>
    </citation>
    <scope>NUCLEOTIDE SEQUENCE [LARGE SCALE GENOMIC DNA]</scope>
    <source>
        <strain evidence="3">cv. Fuhuasheng</strain>
        <tissue evidence="2">Leaves</tissue>
    </source>
</reference>
<dbReference type="Pfam" id="PF24068">
    <property type="entry name" value="TPD1_C"/>
    <property type="match status" value="1"/>
</dbReference>
<dbReference type="PANTHER" id="PTHR33184:SF77">
    <property type="entry name" value="TPD1 PROTEIN HOMOLOG 1-LIKE"/>
    <property type="match status" value="1"/>
</dbReference>
<gene>
    <name evidence="2" type="ORF">Ahy_B08g091952</name>
</gene>
<organism evidence="2 3">
    <name type="scientific">Arachis hypogaea</name>
    <name type="common">Peanut</name>
    <dbReference type="NCBI Taxonomy" id="3818"/>
    <lineage>
        <taxon>Eukaryota</taxon>
        <taxon>Viridiplantae</taxon>
        <taxon>Streptophyta</taxon>
        <taxon>Embryophyta</taxon>
        <taxon>Tracheophyta</taxon>
        <taxon>Spermatophyta</taxon>
        <taxon>Magnoliopsida</taxon>
        <taxon>eudicotyledons</taxon>
        <taxon>Gunneridae</taxon>
        <taxon>Pentapetalae</taxon>
        <taxon>rosids</taxon>
        <taxon>fabids</taxon>
        <taxon>Fabales</taxon>
        <taxon>Fabaceae</taxon>
        <taxon>Papilionoideae</taxon>
        <taxon>50 kb inversion clade</taxon>
        <taxon>dalbergioids sensu lato</taxon>
        <taxon>Dalbergieae</taxon>
        <taxon>Pterocarpus clade</taxon>
        <taxon>Arachis</taxon>
    </lineage>
</organism>
<dbReference type="EMBL" id="SDMP01000018">
    <property type="protein sequence ID" value="RYQ96266.1"/>
    <property type="molecule type" value="Genomic_DNA"/>
</dbReference>
<evidence type="ECO:0000256" key="1">
    <source>
        <dbReference type="ARBA" id="ARBA00022729"/>
    </source>
</evidence>